<dbReference type="PANTHER" id="PTHR33507">
    <property type="entry name" value="INNER MEMBRANE PROTEIN YBBJ"/>
    <property type="match status" value="1"/>
</dbReference>
<evidence type="ECO:0000256" key="4">
    <source>
        <dbReference type="ARBA" id="ARBA00023136"/>
    </source>
</evidence>
<dbReference type="InterPro" id="IPR012340">
    <property type="entry name" value="NA-bd_OB-fold"/>
</dbReference>
<evidence type="ECO:0000259" key="8">
    <source>
        <dbReference type="Pfam" id="PF25145"/>
    </source>
</evidence>
<dbReference type="CDD" id="cd07020">
    <property type="entry name" value="Clp_protease_NfeD_1"/>
    <property type="match status" value="1"/>
</dbReference>
<organism evidence="9 10">
    <name type="scientific">Thermocatellispora tengchongensis</name>
    <dbReference type="NCBI Taxonomy" id="1073253"/>
    <lineage>
        <taxon>Bacteria</taxon>
        <taxon>Bacillati</taxon>
        <taxon>Actinomycetota</taxon>
        <taxon>Actinomycetes</taxon>
        <taxon>Streptosporangiales</taxon>
        <taxon>Streptosporangiaceae</taxon>
        <taxon>Thermocatellispora</taxon>
    </lineage>
</organism>
<evidence type="ECO:0000256" key="5">
    <source>
        <dbReference type="SAM" id="Phobius"/>
    </source>
</evidence>
<sequence>MRSRSRGLLRATTVGCHLIAFVVLSAVIALSGGMTAMQEGVAETRVERVLVTTVATEITPVVADHVEETLGRAQREGHAAYVIELDTPGGLAESMRAIVQDILASETPVIVYVSPQGARAASAGAVITLAAHAAVMAPGTSIGAATPVGMQGEDLGAKVINDAAAHAESLARLRGRDVEFAGAMVREGRSLDVSQAVRTGVVDAQASSLREALSAVDGRQVRVAGDRTVTLRTAVARADRAEWGWLRQVQQFLASPNIAYILFTLGLLGLLYELASPGIGVAGIVGAVSLVLALFGMAVLPVNAAGVVLLLIAAGLFLAELFAPGIAGFAIGGGVVLVLAGVFLFDEAQGVRVDPMVALPTAVVIVVLAVIAGRIVYRTRHGSAATGTSALVGRTAQVGESEGDRGRIFMDGAWWAARSTGGPLSPGQDVRVTDVDGLTLVVEPLREDPSASDGDA</sequence>
<dbReference type="InterPro" id="IPR056739">
    <property type="entry name" value="NfeD_membrane"/>
</dbReference>
<feature type="transmembrane region" description="Helical" evidence="5">
    <location>
        <begin position="302"/>
        <end position="319"/>
    </location>
</feature>
<keyword evidence="3 5" id="KW-1133">Transmembrane helix</keyword>
<keyword evidence="9" id="KW-0378">Hydrolase</keyword>
<feature type="domain" description="NfeD-like C-terminal" evidence="6">
    <location>
        <begin position="389"/>
        <end position="444"/>
    </location>
</feature>
<dbReference type="GO" id="GO:0006508">
    <property type="term" value="P:proteolysis"/>
    <property type="evidence" value="ECO:0007669"/>
    <property type="project" value="UniProtKB-KW"/>
</dbReference>
<dbReference type="EMBL" id="JACHGN010000017">
    <property type="protein sequence ID" value="MBB5137417.1"/>
    <property type="molecule type" value="Genomic_DNA"/>
</dbReference>
<dbReference type="SUPFAM" id="SSF141322">
    <property type="entry name" value="NfeD domain-like"/>
    <property type="match status" value="1"/>
</dbReference>
<keyword evidence="10" id="KW-1185">Reference proteome</keyword>
<dbReference type="Gene3D" id="3.90.226.10">
    <property type="entry name" value="2-enoyl-CoA Hydratase, Chain A, domain 1"/>
    <property type="match status" value="1"/>
</dbReference>
<keyword evidence="9" id="KW-0645">Protease</keyword>
<keyword evidence="4 5" id="KW-0472">Membrane</keyword>
<gene>
    <name evidence="9" type="ORF">HNP84_007169</name>
</gene>
<dbReference type="Pfam" id="PF01957">
    <property type="entry name" value="NfeD"/>
    <property type="match status" value="1"/>
</dbReference>
<feature type="domain" description="NfeD integral membrane" evidence="7">
    <location>
        <begin position="257"/>
        <end position="371"/>
    </location>
</feature>
<evidence type="ECO:0000313" key="10">
    <source>
        <dbReference type="Proteomes" id="UP000578449"/>
    </source>
</evidence>
<feature type="transmembrane region" description="Helical" evidence="5">
    <location>
        <begin position="357"/>
        <end position="377"/>
    </location>
</feature>
<comment type="caution">
    <text evidence="9">The sequence shown here is derived from an EMBL/GenBank/DDBJ whole genome shotgun (WGS) entry which is preliminary data.</text>
</comment>
<feature type="transmembrane region" description="Helical" evidence="5">
    <location>
        <begin position="252"/>
        <end position="272"/>
    </location>
</feature>
<evidence type="ECO:0000256" key="1">
    <source>
        <dbReference type="ARBA" id="ARBA00004141"/>
    </source>
</evidence>
<proteinExistence type="predicted"/>
<dbReference type="InterPro" id="IPR056738">
    <property type="entry name" value="NfeD1b_N"/>
</dbReference>
<dbReference type="Pfam" id="PF25145">
    <property type="entry name" value="NfeD1b_N"/>
    <property type="match status" value="1"/>
</dbReference>
<protein>
    <submittedName>
        <fullName evidence="9">Membrane-bound serine protease (ClpP class)</fullName>
    </submittedName>
</protein>
<dbReference type="InterPro" id="IPR002810">
    <property type="entry name" value="NfeD-like_C"/>
</dbReference>
<accession>A0A840PK19</accession>
<comment type="subcellular location">
    <subcellularLocation>
        <location evidence="1">Membrane</location>
        <topology evidence="1">Multi-pass membrane protein</topology>
    </subcellularLocation>
</comment>
<dbReference type="Gene3D" id="2.40.50.140">
    <property type="entry name" value="Nucleic acid-binding proteins"/>
    <property type="match status" value="1"/>
</dbReference>
<dbReference type="PANTHER" id="PTHR33507:SF4">
    <property type="entry name" value="NODULATION COMPETITIVENESS PROTEIN NFED"/>
    <property type="match status" value="1"/>
</dbReference>
<feature type="transmembrane region" description="Helical" evidence="5">
    <location>
        <begin position="279"/>
        <end position="296"/>
    </location>
</feature>
<dbReference type="InterPro" id="IPR029045">
    <property type="entry name" value="ClpP/crotonase-like_dom_sf"/>
</dbReference>
<evidence type="ECO:0000313" key="9">
    <source>
        <dbReference type="EMBL" id="MBB5137417.1"/>
    </source>
</evidence>
<evidence type="ECO:0000259" key="7">
    <source>
        <dbReference type="Pfam" id="PF24961"/>
    </source>
</evidence>
<dbReference type="AlphaFoldDB" id="A0A840PK19"/>
<name>A0A840PK19_9ACTN</name>
<keyword evidence="2 5" id="KW-0812">Transmembrane</keyword>
<dbReference type="Proteomes" id="UP000578449">
    <property type="component" value="Unassembled WGS sequence"/>
</dbReference>
<evidence type="ECO:0000256" key="2">
    <source>
        <dbReference type="ARBA" id="ARBA00022692"/>
    </source>
</evidence>
<dbReference type="GO" id="GO:0016020">
    <property type="term" value="C:membrane"/>
    <property type="evidence" value="ECO:0007669"/>
    <property type="project" value="UniProtKB-SubCell"/>
</dbReference>
<evidence type="ECO:0000259" key="6">
    <source>
        <dbReference type="Pfam" id="PF01957"/>
    </source>
</evidence>
<dbReference type="InterPro" id="IPR052165">
    <property type="entry name" value="Membrane_assoc_protease"/>
</dbReference>
<evidence type="ECO:0000256" key="3">
    <source>
        <dbReference type="ARBA" id="ARBA00022989"/>
    </source>
</evidence>
<dbReference type="Pfam" id="PF24961">
    <property type="entry name" value="NfeD_membrane"/>
    <property type="match status" value="1"/>
</dbReference>
<dbReference type="GO" id="GO:0008233">
    <property type="term" value="F:peptidase activity"/>
    <property type="evidence" value="ECO:0007669"/>
    <property type="project" value="UniProtKB-KW"/>
</dbReference>
<feature type="domain" description="NfeD1b N-terminal" evidence="8">
    <location>
        <begin position="49"/>
        <end position="192"/>
    </location>
</feature>
<dbReference type="SUPFAM" id="SSF52096">
    <property type="entry name" value="ClpP/crotonase"/>
    <property type="match status" value="1"/>
</dbReference>
<feature type="transmembrane region" description="Helical" evidence="5">
    <location>
        <begin position="326"/>
        <end position="345"/>
    </location>
</feature>
<dbReference type="RefSeq" id="WP_221337155.1">
    <property type="nucleotide sequence ID" value="NZ_BAABIX010000012.1"/>
</dbReference>
<reference evidence="9 10" key="1">
    <citation type="submission" date="2020-08" db="EMBL/GenBank/DDBJ databases">
        <title>Genomic Encyclopedia of Type Strains, Phase IV (KMG-IV): sequencing the most valuable type-strain genomes for metagenomic binning, comparative biology and taxonomic classification.</title>
        <authorList>
            <person name="Goeker M."/>
        </authorList>
    </citation>
    <scope>NUCLEOTIDE SEQUENCE [LARGE SCALE GENOMIC DNA]</scope>
    <source>
        <strain evidence="9 10">DSM 45615</strain>
    </source>
</reference>